<evidence type="ECO:0000313" key="3">
    <source>
        <dbReference type="Proteomes" id="UP001589575"/>
    </source>
</evidence>
<keyword evidence="3" id="KW-1185">Reference proteome</keyword>
<reference evidence="2 3" key="1">
    <citation type="submission" date="2024-09" db="EMBL/GenBank/DDBJ databases">
        <authorList>
            <person name="Sun Q."/>
            <person name="Mori K."/>
        </authorList>
    </citation>
    <scope>NUCLEOTIDE SEQUENCE [LARGE SCALE GENOMIC DNA]</scope>
    <source>
        <strain evidence="2 3">CCM 7609</strain>
    </source>
</reference>
<dbReference type="Proteomes" id="UP001589575">
    <property type="component" value="Unassembled WGS sequence"/>
</dbReference>
<evidence type="ECO:0000256" key="1">
    <source>
        <dbReference type="SAM" id="MobiDB-lite"/>
    </source>
</evidence>
<name>A0ABV5G6E6_9MICC</name>
<dbReference type="EMBL" id="JBHMFI010000002">
    <property type="protein sequence ID" value="MFB9074517.1"/>
    <property type="molecule type" value="Genomic_DNA"/>
</dbReference>
<proteinExistence type="predicted"/>
<protein>
    <submittedName>
        <fullName evidence="2">Uncharacterized protein</fullName>
    </submittedName>
</protein>
<gene>
    <name evidence="2" type="ORF">ACFFX0_26315</name>
</gene>
<evidence type="ECO:0000313" key="2">
    <source>
        <dbReference type="EMBL" id="MFB9074517.1"/>
    </source>
</evidence>
<comment type="caution">
    <text evidence="2">The sequence shown here is derived from an EMBL/GenBank/DDBJ whole genome shotgun (WGS) entry which is preliminary data.</text>
</comment>
<feature type="region of interest" description="Disordered" evidence="1">
    <location>
        <begin position="1"/>
        <end position="24"/>
    </location>
</feature>
<accession>A0ABV5G6E6</accession>
<sequence>MSSSTSSVVSSETPSAKSASMPTRWSASQSLAPLDFKASPMDWAGTALTSMSRPVAAAMPAATSA</sequence>
<organism evidence="2 3">
    <name type="scientific">Citricoccus parietis</name>
    <dbReference type="NCBI Taxonomy" id="592307"/>
    <lineage>
        <taxon>Bacteria</taxon>
        <taxon>Bacillati</taxon>
        <taxon>Actinomycetota</taxon>
        <taxon>Actinomycetes</taxon>
        <taxon>Micrococcales</taxon>
        <taxon>Micrococcaceae</taxon>
        <taxon>Citricoccus</taxon>
    </lineage>
</organism>
<feature type="compositionally biased region" description="Low complexity" evidence="1">
    <location>
        <begin position="1"/>
        <end position="18"/>
    </location>
</feature>